<protein>
    <recommendedName>
        <fullName evidence="4">Xylosidase/arabinosidase</fullName>
    </recommendedName>
</protein>
<gene>
    <name evidence="2" type="ORF">EDB92DRAFT_1948129</name>
</gene>
<dbReference type="Proteomes" id="UP001201163">
    <property type="component" value="Unassembled WGS sequence"/>
</dbReference>
<dbReference type="AlphaFoldDB" id="A0AAD4LBV8"/>
<feature type="compositionally biased region" description="Polar residues" evidence="1">
    <location>
        <begin position="565"/>
        <end position="574"/>
    </location>
</feature>
<feature type="compositionally biased region" description="Polar residues" evidence="1">
    <location>
        <begin position="584"/>
        <end position="599"/>
    </location>
</feature>
<evidence type="ECO:0000256" key="1">
    <source>
        <dbReference type="SAM" id="MobiDB-lite"/>
    </source>
</evidence>
<feature type="compositionally biased region" description="Pro residues" evidence="1">
    <location>
        <begin position="535"/>
        <end position="557"/>
    </location>
</feature>
<reference evidence="2" key="1">
    <citation type="submission" date="2022-01" db="EMBL/GenBank/DDBJ databases">
        <title>Comparative genomics reveals a dynamic genome evolution in the ectomycorrhizal milk-cap (Lactarius) mushrooms.</title>
        <authorList>
            <consortium name="DOE Joint Genome Institute"/>
            <person name="Lebreton A."/>
            <person name="Tang N."/>
            <person name="Kuo A."/>
            <person name="LaButti K."/>
            <person name="Drula E."/>
            <person name="Barry K."/>
            <person name="Clum A."/>
            <person name="Lipzen A."/>
            <person name="Mousain D."/>
            <person name="Ng V."/>
            <person name="Wang R."/>
            <person name="Wang X."/>
            <person name="Dai Y."/>
            <person name="Henrissat B."/>
            <person name="Grigoriev I.V."/>
            <person name="Guerin-Laguette A."/>
            <person name="Yu F."/>
            <person name="Martin F.M."/>
        </authorList>
    </citation>
    <scope>NUCLEOTIDE SEQUENCE</scope>
    <source>
        <strain evidence="2">QP</strain>
    </source>
</reference>
<sequence length="890" mass="97379">MNTRTKINLALSVDSNILRADPTTIKNKFMVGYQGWFYCHDDGEPVGPGHHGWIHWFTYPVPDGGSPNIDYWPDTSQYTQEELFVAPGFKHKDGKEAQLFSSRNPKTVQRHFHWMAQNGVDGVFLQRFVGLCDIASGGNDGNRRIRDEVGDHVKRAAEREGRVYAIMYDVTGVQPDRVQEIIEADWYHLLQEKRFLLSPNYLREDGKPVIAIWGFGFKDSKHTPAQMRALTTFFRNSTPGGAYLLGGAPAHWRTSDSDADSNPEFVTAWMQSFDAISPWTVGRYSDQKSVDAFAEDRIQGDVMFLAKWTMTRGKRVDYVPVVHPGGSVRYLSVVNSKGDKPSKGFNTSDGHWARNGAPREGGRFLWRQIYNARKWGARMMYGAMWDEYDEGTQFLPAITKTEDLPHDQDHKFSLIAYDVDGYDVPADWYMRIAGYGSELVKGERHLEDRFPEKELRDWEYSHPKTEIRPSVEPTHASGSGINGGGSSSAGGEGQSYEDWLKTEGQGNDKEEVPPPPYSLEAEEAAGVQSVTAQGPPAPITTRPSPPQTDSRPPPPVPPRHDSQSGPSTPSQNDTGAAPPVPLSSRPTSTAASPGPSQLPSLLGHGPSQSAYHSQATSSNLAASQSVPVQSFYPGQHASALQPPSRYSQDTTAGSSSYTRPTVQLPTPNFTPLPQPASPWSSQPPTSPVWPPQDWNHPSQSLPPSRFPVPPTQASYGYPSGYGEPIAFPEVMRPMGPADYGFTMPQVTPILESQQFNLGPPPPLEPRPHSTLPEPTLQLPQPRPGSTRLSPPPTHPTSNRLSPRPGDFPPPPTRVHPNVSPSPPQALGQDLPARALSLARGAADKAMSSSSGSESGSGNTGGDTTRRESIMKRGLGSVSAAGSKVFSKFSK</sequence>
<feature type="region of interest" description="Disordered" evidence="1">
    <location>
        <begin position="461"/>
        <end position="499"/>
    </location>
</feature>
<accession>A0AAD4LBV8</accession>
<feature type="compositionally biased region" description="Low complexity" evidence="1">
    <location>
        <begin position="768"/>
        <end position="779"/>
    </location>
</feature>
<feature type="compositionally biased region" description="Pro residues" evidence="1">
    <location>
        <begin position="805"/>
        <end position="823"/>
    </location>
</feature>
<organism evidence="2 3">
    <name type="scientific">Lactarius akahatsu</name>
    <dbReference type="NCBI Taxonomy" id="416441"/>
    <lineage>
        <taxon>Eukaryota</taxon>
        <taxon>Fungi</taxon>
        <taxon>Dikarya</taxon>
        <taxon>Basidiomycota</taxon>
        <taxon>Agaricomycotina</taxon>
        <taxon>Agaricomycetes</taxon>
        <taxon>Russulales</taxon>
        <taxon>Russulaceae</taxon>
        <taxon>Lactarius</taxon>
    </lineage>
</organism>
<evidence type="ECO:0000313" key="3">
    <source>
        <dbReference type="Proteomes" id="UP001201163"/>
    </source>
</evidence>
<feature type="region of interest" description="Disordered" evidence="1">
    <location>
        <begin position="523"/>
        <end position="716"/>
    </location>
</feature>
<feature type="compositionally biased region" description="Low complexity" evidence="1">
    <location>
        <begin position="847"/>
        <end position="856"/>
    </location>
</feature>
<dbReference type="Gene3D" id="3.20.20.80">
    <property type="entry name" value="Glycosidases"/>
    <property type="match status" value="1"/>
</dbReference>
<evidence type="ECO:0000313" key="2">
    <source>
        <dbReference type="EMBL" id="KAH8988195.1"/>
    </source>
</evidence>
<feature type="region of interest" description="Disordered" evidence="1">
    <location>
        <begin position="743"/>
        <end position="890"/>
    </location>
</feature>
<feature type="compositionally biased region" description="Polar residues" evidence="1">
    <location>
        <begin position="606"/>
        <end position="628"/>
    </location>
</feature>
<comment type="caution">
    <text evidence="2">The sequence shown here is derived from an EMBL/GenBank/DDBJ whole genome shotgun (WGS) entry which is preliminary data.</text>
</comment>
<name>A0AAD4LBV8_9AGAM</name>
<feature type="compositionally biased region" description="Gly residues" evidence="1">
    <location>
        <begin position="480"/>
        <end position="493"/>
    </location>
</feature>
<dbReference type="CDD" id="cd11576">
    <property type="entry name" value="GH99_GH71_like_2"/>
    <property type="match status" value="1"/>
</dbReference>
<keyword evidence="3" id="KW-1185">Reference proteome</keyword>
<feature type="compositionally biased region" description="Polar residues" evidence="1">
    <location>
        <begin position="644"/>
        <end position="667"/>
    </location>
</feature>
<dbReference type="EMBL" id="JAKELL010000043">
    <property type="protein sequence ID" value="KAH8988195.1"/>
    <property type="molecule type" value="Genomic_DNA"/>
</dbReference>
<proteinExistence type="predicted"/>
<evidence type="ECO:0008006" key="4">
    <source>
        <dbReference type="Google" id="ProtNLM"/>
    </source>
</evidence>